<dbReference type="GO" id="GO:0004672">
    <property type="term" value="F:protein kinase activity"/>
    <property type="evidence" value="ECO:0007669"/>
    <property type="project" value="InterPro"/>
</dbReference>
<evidence type="ECO:0000313" key="10">
    <source>
        <dbReference type="Proteomes" id="UP000032180"/>
    </source>
</evidence>
<feature type="transmembrane region" description="Helical" evidence="7">
    <location>
        <begin position="94"/>
        <end position="116"/>
    </location>
</feature>
<keyword evidence="3 7" id="KW-1133">Transmembrane helix</keyword>
<dbReference type="PANTHER" id="PTHR46084:SF22">
    <property type="entry name" value="LRR RECEPTOR-LIKE SERINE_THREONINE PROTEIN KINSAE"/>
    <property type="match status" value="1"/>
</dbReference>
<dbReference type="PANTHER" id="PTHR46084">
    <property type="entry name" value="PROTEIN MALE DISCOVERER 2"/>
    <property type="match status" value="1"/>
</dbReference>
<dbReference type="STRING" id="77586.A0A0D9WJN4"/>
<dbReference type="Gene3D" id="1.10.510.10">
    <property type="entry name" value="Transferase(Phosphotransferase) domain 1"/>
    <property type="match status" value="1"/>
</dbReference>
<dbReference type="GO" id="GO:0005524">
    <property type="term" value="F:ATP binding"/>
    <property type="evidence" value="ECO:0007669"/>
    <property type="project" value="InterPro"/>
</dbReference>
<dbReference type="Pfam" id="PF07714">
    <property type="entry name" value="PK_Tyr_Ser-Thr"/>
    <property type="match status" value="1"/>
</dbReference>
<proteinExistence type="predicted"/>
<evidence type="ECO:0000256" key="3">
    <source>
        <dbReference type="ARBA" id="ARBA00022989"/>
    </source>
</evidence>
<evidence type="ECO:0000256" key="6">
    <source>
        <dbReference type="SAM" id="MobiDB-lite"/>
    </source>
</evidence>
<protein>
    <recommendedName>
        <fullName evidence="8">Protein kinase domain-containing protein</fullName>
    </recommendedName>
</protein>
<dbReference type="Proteomes" id="UP000032180">
    <property type="component" value="Chromosome 5"/>
</dbReference>
<keyword evidence="4 7" id="KW-0472">Membrane</keyword>
<keyword evidence="2" id="KW-0732">Signal</keyword>
<dbReference type="InterPro" id="IPR001245">
    <property type="entry name" value="Ser-Thr/Tyr_kinase_cat_dom"/>
</dbReference>
<evidence type="ECO:0000256" key="7">
    <source>
        <dbReference type="SAM" id="Phobius"/>
    </source>
</evidence>
<dbReference type="Gene3D" id="3.30.200.20">
    <property type="entry name" value="Phosphorylase Kinase, domain 1"/>
    <property type="match status" value="1"/>
</dbReference>
<dbReference type="FunFam" id="3.30.200.20:FF:000489">
    <property type="entry name" value="Inactive receptor-like serine/threonine-protein kinase"/>
    <property type="match status" value="1"/>
</dbReference>
<feature type="transmembrane region" description="Helical" evidence="7">
    <location>
        <begin position="6"/>
        <end position="26"/>
    </location>
</feature>
<dbReference type="eggNOG" id="ENOG502QTJQ">
    <property type="taxonomic scope" value="Eukaryota"/>
</dbReference>
<feature type="domain" description="Protein kinase" evidence="8">
    <location>
        <begin position="158"/>
        <end position="424"/>
    </location>
</feature>
<dbReference type="EnsemblPlants" id="LPERR05G21260.1">
    <property type="protein sequence ID" value="LPERR05G21260.1"/>
    <property type="gene ID" value="LPERR05G21260"/>
</dbReference>
<reference evidence="9 10" key="1">
    <citation type="submission" date="2012-08" db="EMBL/GenBank/DDBJ databases">
        <title>Oryza genome evolution.</title>
        <authorList>
            <person name="Wing R.A."/>
        </authorList>
    </citation>
    <scope>NUCLEOTIDE SEQUENCE</scope>
</reference>
<evidence type="ECO:0000256" key="1">
    <source>
        <dbReference type="ARBA" id="ARBA00022692"/>
    </source>
</evidence>
<evidence type="ECO:0000256" key="2">
    <source>
        <dbReference type="ARBA" id="ARBA00022729"/>
    </source>
</evidence>
<comment type="subcellular location">
    <subcellularLocation>
        <location evidence="5">Endomembrane system</location>
        <topology evidence="5">Single-pass type I membrane protein</topology>
    </subcellularLocation>
</comment>
<dbReference type="AlphaFoldDB" id="A0A0D9WJN4"/>
<evidence type="ECO:0000259" key="8">
    <source>
        <dbReference type="PROSITE" id="PS50011"/>
    </source>
</evidence>
<evidence type="ECO:0000256" key="4">
    <source>
        <dbReference type="ARBA" id="ARBA00023136"/>
    </source>
</evidence>
<name>A0A0D9WJN4_9ORYZ</name>
<dbReference type="Gramene" id="LPERR05G21260.1">
    <property type="protein sequence ID" value="LPERR05G21260.1"/>
    <property type="gene ID" value="LPERR05G21260"/>
</dbReference>
<dbReference type="InterPro" id="IPR000719">
    <property type="entry name" value="Prot_kinase_dom"/>
</dbReference>
<dbReference type="HOGENOM" id="CLU_000288_92_4_1"/>
<dbReference type="InterPro" id="IPR011009">
    <property type="entry name" value="Kinase-like_dom_sf"/>
</dbReference>
<organism evidence="9 10">
    <name type="scientific">Leersia perrieri</name>
    <dbReference type="NCBI Taxonomy" id="77586"/>
    <lineage>
        <taxon>Eukaryota</taxon>
        <taxon>Viridiplantae</taxon>
        <taxon>Streptophyta</taxon>
        <taxon>Embryophyta</taxon>
        <taxon>Tracheophyta</taxon>
        <taxon>Spermatophyta</taxon>
        <taxon>Magnoliopsida</taxon>
        <taxon>Liliopsida</taxon>
        <taxon>Poales</taxon>
        <taxon>Poaceae</taxon>
        <taxon>BOP clade</taxon>
        <taxon>Oryzoideae</taxon>
        <taxon>Oryzeae</taxon>
        <taxon>Oryzinae</taxon>
        <taxon>Leersia</taxon>
    </lineage>
</organism>
<dbReference type="GO" id="GO:0012505">
    <property type="term" value="C:endomembrane system"/>
    <property type="evidence" value="ECO:0007669"/>
    <property type="project" value="UniProtKB-SubCell"/>
</dbReference>
<feature type="compositionally biased region" description="Polar residues" evidence="6">
    <location>
        <begin position="56"/>
        <end position="73"/>
    </location>
</feature>
<evidence type="ECO:0000313" key="9">
    <source>
        <dbReference type="EnsemblPlants" id="LPERR05G21260.1"/>
    </source>
</evidence>
<reference evidence="10" key="2">
    <citation type="submission" date="2013-12" db="EMBL/GenBank/DDBJ databases">
        <authorList>
            <person name="Yu Y."/>
            <person name="Lee S."/>
            <person name="de Baynast K."/>
            <person name="Wissotski M."/>
            <person name="Liu L."/>
            <person name="Talag J."/>
            <person name="Goicoechea J."/>
            <person name="Angelova A."/>
            <person name="Jetty R."/>
            <person name="Kudrna D."/>
            <person name="Golser W."/>
            <person name="Rivera L."/>
            <person name="Zhang J."/>
            <person name="Wing R."/>
        </authorList>
    </citation>
    <scope>NUCLEOTIDE SEQUENCE</scope>
</reference>
<reference evidence="9" key="3">
    <citation type="submission" date="2015-04" db="UniProtKB">
        <authorList>
            <consortium name="EnsemblPlants"/>
        </authorList>
    </citation>
    <scope>IDENTIFICATION</scope>
</reference>
<dbReference type="SUPFAM" id="SSF56112">
    <property type="entry name" value="Protein kinase-like (PK-like)"/>
    <property type="match status" value="1"/>
</dbReference>
<keyword evidence="1 7" id="KW-0812">Transmembrane</keyword>
<accession>A0A0D9WJN4</accession>
<sequence length="536" mass="59681">MDSLSSFMLLVLTLQAVVIGCSSLDLPVQLSNRRLLQGRIHDAPYRDHFPSVVNITLSPSHRPQNDSNRTPHGSSQSAAEAPAKKESSKGFKKWLYIVVIPVTGLFMLAGIAWMVLPCRKKSVSTIGPWRTGLSGQLQKALVSGVPQLQRSELQRACEDFSNIVASHPYYTVYKGTLSSGVEIAVVSTTIKSSKDWSKHSEDCFRKKIDSLSRINHKNFINLLGFCEEEEPFMRTMVYEYAPNGTLYENLHDISLDRIDWRSRMRIIMGIAYCVQHMHELNPAKVHPDLHSSAIFLSEDGAAKIADLSVWHEVVSKGRMSTTNDDQNETISSGLAENVYSFGILLLEIISGKLPYSENEGSLVNLALGCIIKGQSLTSLLDPVLESHKENELEVICQVIIECIQSDPMKRPNMREITTRLRDTIAISPDAATPRNSPLWWAELEVLSPVEASLCICLIFSAPANVKDEYSSVCNNTSDNLVLGHSISQPDGWIMKPHSPKALLIPTQTPMCINDFDQFPASRRLIAHVKQQIFPCP</sequence>
<keyword evidence="10" id="KW-1185">Reference proteome</keyword>
<evidence type="ECO:0000256" key="5">
    <source>
        <dbReference type="ARBA" id="ARBA00046288"/>
    </source>
</evidence>
<feature type="region of interest" description="Disordered" evidence="6">
    <location>
        <begin position="56"/>
        <end position="84"/>
    </location>
</feature>
<dbReference type="PROSITE" id="PS50011">
    <property type="entry name" value="PROTEIN_KINASE_DOM"/>
    <property type="match status" value="1"/>
</dbReference>